<dbReference type="GO" id="GO:0005524">
    <property type="term" value="F:ATP binding"/>
    <property type="evidence" value="ECO:0007669"/>
    <property type="project" value="InterPro"/>
</dbReference>
<gene>
    <name evidence="2" type="ORF">POPTR_005G256650</name>
</gene>
<protein>
    <recommendedName>
        <fullName evidence="1">Protein kinase domain-containing protein</fullName>
    </recommendedName>
</protein>
<dbReference type="Proteomes" id="UP000006729">
    <property type="component" value="Chromosome 5"/>
</dbReference>
<dbReference type="PANTHER" id="PTHR46146">
    <property type="entry name" value="SERINE/THREONINE-PROTEIN KINASE-LIKE PROTEIN CCR4"/>
    <property type="match status" value="1"/>
</dbReference>
<dbReference type="PROSITE" id="PS50011">
    <property type="entry name" value="PROTEIN_KINASE_DOM"/>
    <property type="match status" value="1"/>
</dbReference>
<keyword evidence="3" id="KW-1185">Reference proteome</keyword>
<dbReference type="InterPro" id="IPR011009">
    <property type="entry name" value="Kinase-like_dom_sf"/>
</dbReference>
<organism evidence="2 3">
    <name type="scientific">Populus trichocarpa</name>
    <name type="common">Western balsam poplar</name>
    <name type="synonym">Populus balsamifera subsp. trichocarpa</name>
    <dbReference type="NCBI Taxonomy" id="3694"/>
    <lineage>
        <taxon>Eukaryota</taxon>
        <taxon>Viridiplantae</taxon>
        <taxon>Streptophyta</taxon>
        <taxon>Embryophyta</taxon>
        <taxon>Tracheophyta</taxon>
        <taxon>Spermatophyta</taxon>
        <taxon>Magnoliopsida</taxon>
        <taxon>eudicotyledons</taxon>
        <taxon>Gunneridae</taxon>
        <taxon>Pentapetalae</taxon>
        <taxon>rosids</taxon>
        <taxon>fabids</taxon>
        <taxon>Malpighiales</taxon>
        <taxon>Salicaceae</taxon>
        <taxon>Saliceae</taxon>
        <taxon>Populus</taxon>
    </lineage>
</organism>
<dbReference type="EMBL" id="CM009294">
    <property type="protein sequence ID" value="RQO91063.1"/>
    <property type="molecule type" value="Genomic_DNA"/>
</dbReference>
<dbReference type="AlphaFoldDB" id="A0A3N7F0A4"/>
<sequence>MLPNCSISISRCQLMKGESRVGLDDLAGTVGFIDPDYMIRSFVTEKTDVFSFGVPLLVLLTGRNAFQPEMSLKEYVKDLF</sequence>
<dbReference type="PANTHER" id="PTHR46146:SF3">
    <property type="entry name" value="SERINE_THREONINE-PROTEIN KINASE-LIKE PROTEIN CCR3-RELATED"/>
    <property type="match status" value="1"/>
</dbReference>
<accession>A0A3N7F0A4</accession>
<evidence type="ECO:0000259" key="1">
    <source>
        <dbReference type="PROSITE" id="PS50011"/>
    </source>
</evidence>
<reference evidence="2 3" key="1">
    <citation type="journal article" date="2006" name="Science">
        <title>The genome of black cottonwood, Populus trichocarpa (Torr. &amp; Gray).</title>
        <authorList>
            <person name="Tuskan G.A."/>
            <person name="Difazio S."/>
            <person name="Jansson S."/>
            <person name="Bohlmann J."/>
            <person name="Grigoriev I."/>
            <person name="Hellsten U."/>
            <person name="Putnam N."/>
            <person name="Ralph S."/>
            <person name="Rombauts S."/>
            <person name="Salamov A."/>
            <person name="Schein J."/>
            <person name="Sterck L."/>
            <person name="Aerts A."/>
            <person name="Bhalerao R.R."/>
            <person name="Bhalerao R.P."/>
            <person name="Blaudez D."/>
            <person name="Boerjan W."/>
            <person name="Brun A."/>
            <person name="Brunner A."/>
            <person name="Busov V."/>
            <person name="Campbell M."/>
            <person name="Carlson J."/>
            <person name="Chalot M."/>
            <person name="Chapman J."/>
            <person name="Chen G.L."/>
            <person name="Cooper D."/>
            <person name="Coutinho P.M."/>
            <person name="Couturier J."/>
            <person name="Covert S."/>
            <person name="Cronk Q."/>
            <person name="Cunningham R."/>
            <person name="Davis J."/>
            <person name="Degroeve S."/>
            <person name="Dejardin A."/>
            <person name="Depamphilis C."/>
            <person name="Detter J."/>
            <person name="Dirks B."/>
            <person name="Dubchak I."/>
            <person name="Duplessis S."/>
            <person name="Ehlting J."/>
            <person name="Ellis B."/>
            <person name="Gendler K."/>
            <person name="Goodstein D."/>
            <person name="Gribskov M."/>
            <person name="Grimwood J."/>
            <person name="Groover A."/>
            <person name="Gunter L."/>
            <person name="Hamberger B."/>
            <person name="Heinze B."/>
            <person name="Helariutta Y."/>
            <person name="Henrissat B."/>
            <person name="Holligan D."/>
            <person name="Holt R."/>
            <person name="Huang W."/>
            <person name="Islam-Faridi N."/>
            <person name="Jones S."/>
            <person name="Jones-Rhoades M."/>
            <person name="Jorgensen R."/>
            <person name="Joshi C."/>
            <person name="Kangasjarvi J."/>
            <person name="Karlsson J."/>
            <person name="Kelleher C."/>
            <person name="Kirkpatrick R."/>
            <person name="Kirst M."/>
            <person name="Kohler A."/>
            <person name="Kalluri U."/>
            <person name="Larimer F."/>
            <person name="Leebens-Mack J."/>
            <person name="Leple J.C."/>
            <person name="Locascio P."/>
            <person name="Lou Y."/>
            <person name="Lucas S."/>
            <person name="Martin F."/>
            <person name="Montanini B."/>
            <person name="Napoli C."/>
            <person name="Nelson D.R."/>
            <person name="Nelson C."/>
            <person name="Nieminen K."/>
            <person name="Nilsson O."/>
            <person name="Pereda V."/>
            <person name="Peter G."/>
            <person name="Philippe R."/>
            <person name="Pilate G."/>
            <person name="Poliakov A."/>
            <person name="Razumovskaya J."/>
            <person name="Richardson P."/>
            <person name="Rinaldi C."/>
            <person name="Ritland K."/>
            <person name="Rouze P."/>
            <person name="Ryaboy D."/>
            <person name="Schmutz J."/>
            <person name="Schrader J."/>
            <person name="Segerman B."/>
            <person name="Shin H."/>
            <person name="Siddiqui A."/>
            <person name="Sterky F."/>
            <person name="Terry A."/>
            <person name="Tsai C.J."/>
            <person name="Uberbacher E."/>
            <person name="Unneberg P."/>
            <person name="Vahala J."/>
            <person name="Wall K."/>
            <person name="Wessler S."/>
            <person name="Yang G."/>
            <person name="Yin T."/>
            <person name="Douglas C."/>
            <person name="Marra M."/>
            <person name="Sandberg G."/>
            <person name="Van de Peer Y."/>
            <person name="Rokhsar D."/>
        </authorList>
    </citation>
    <scope>NUCLEOTIDE SEQUENCE [LARGE SCALE GENOMIC DNA]</scope>
    <source>
        <strain evidence="3">cv. Nisqually</strain>
    </source>
</reference>
<dbReference type="STRING" id="3694.A0A3N7F0A4"/>
<feature type="domain" description="Protein kinase" evidence="1">
    <location>
        <begin position="1"/>
        <end position="80"/>
    </location>
</feature>
<evidence type="ECO:0000313" key="2">
    <source>
        <dbReference type="EMBL" id="RQO91063.1"/>
    </source>
</evidence>
<dbReference type="GO" id="GO:0004672">
    <property type="term" value="F:protein kinase activity"/>
    <property type="evidence" value="ECO:0007669"/>
    <property type="project" value="InterPro"/>
</dbReference>
<name>A0A3N7F0A4_POPTR</name>
<dbReference type="InterPro" id="IPR000719">
    <property type="entry name" value="Prot_kinase_dom"/>
</dbReference>
<proteinExistence type="predicted"/>
<dbReference type="SUPFAM" id="SSF56112">
    <property type="entry name" value="Protein kinase-like (PK-like)"/>
    <property type="match status" value="1"/>
</dbReference>
<evidence type="ECO:0000313" key="3">
    <source>
        <dbReference type="Proteomes" id="UP000006729"/>
    </source>
</evidence>
<dbReference type="InParanoid" id="A0A3N7F0A4"/>
<dbReference type="Gene3D" id="1.10.510.10">
    <property type="entry name" value="Transferase(Phosphotransferase) domain 1"/>
    <property type="match status" value="1"/>
</dbReference>